<keyword evidence="4" id="KW-0676">Redox-active center</keyword>
<gene>
    <name evidence="7" type="ORF">KE626_26070</name>
</gene>
<name>A0ABS5J6W7_9BACT</name>
<evidence type="ECO:0000256" key="3">
    <source>
        <dbReference type="ARBA" id="ARBA00023157"/>
    </source>
</evidence>
<feature type="domain" description="Thioredoxin" evidence="6">
    <location>
        <begin position="236"/>
        <end position="375"/>
    </location>
</feature>
<reference evidence="7 8" key="1">
    <citation type="submission" date="2021-04" db="EMBL/GenBank/DDBJ databases">
        <title>Chitinophaga sp. nov., isolated from the rhizosphere soil.</title>
        <authorList>
            <person name="He S."/>
        </authorList>
    </citation>
    <scope>NUCLEOTIDE SEQUENCE [LARGE SCALE GENOMIC DNA]</scope>
    <source>
        <strain evidence="7 8">2R12</strain>
    </source>
</reference>
<evidence type="ECO:0000313" key="7">
    <source>
        <dbReference type="EMBL" id="MBS0030820.1"/>
    </source>
</evidence>
<feature type="chain" id="PRO_5047251764" evidence="5">
    <location>
        <begin position="23"/>
        <end position="376"/>
    </location>
</feature>
<dbReference type="Proteomes" id="UP000676386">
    <property type="component" value="Unassembled WGS sequence"/>
</dbReference>
<dbReference type="PROSITE" id="PS51352">
    <property type="entry name" value="THIOREDOXIN_2"/>
    <property type="match status" value="1"/>
</dbReference>
<dbReference type="PANTHER" id="PTHR42852:SF6">
    <property type="entry name" value="THIOL:DISULFIDE INTERCHANGE PROTEIN DSBE"/>
    <property type="match status" value="1"/>
</dbReference>
<keyword evidence="5" id="KW-0732">Signal</keyword>
<comment type="caution">
    <text evidence="7">The sequence shown here is derived from an EMBL/GenBank/DDBJ whole genome shotgun (WGS) entry which is preliminary data.</text>
</comment>
<dbReference type="Pfam" id="PF00578">
    <property type="entry name" value="AhpC-TSA"/>
    <property type="match status" value="1"/>
</dbReference>
<dbReference type="Gene3D" id="3.40.30.10">
    <property type="entry name" value="Glutaredoxin"/>
    <property type="match status" value="1"/>
</dbReference>
<keyword evidence="2" id="KW-0201">Cytochrome c-type biogenesis</keyword>
<evidence type="ECO:0000256" key="5">
    <source>
        <dbReference type="SAM" id="SignalP"/>
    </source>
</evidence>
<dbReference type="PANTHER" id="PTHR42852">
    <property type="entry name" value="THIOL:DISULFIDE INTERCHANGE PROTEIN DSBE"/>
    <property type="match status" value="1"/>
</dbReference>
<evidence type="ECO:0000256" key="2">
    <source>
        <dbReference type="ARBA" id="ARBA00022748"/>
    </source>
</evidence>
<comment type="subcellular location">
    <subcellularLocation>
        <location evidence="1">Cell envelope</location>
    </subcellularLocation>
</comment>
<evidence type="ECO:0000259" key="6">
    <source>
        <dbReference type="PROSITE" id="PS51352"/>
    </source>
</evidence>
<dbReference type="InterPro" id="IPR050553">
    <property type="entry name" value="Thioredoxin_ResA/DsbE_sf"/>
</dbReference>
<organism evidence="7 8">
    <name type="scientific">Chitinophaga hostae</name>
    <dbReference type="NCBI Taxonomy" id="2831022"/>
    <lineage>
        <taxon>Bacteria</taxon>
        <taxon>Pseudomonadati</taxon>
        <taxon>Bacteroidota</taxon>
        <taxon>Chitinophagia</taxon>
        <taxon>Chitinophagales</taxon>
        <taxon>Chitinophagaceae</taxon>
        <taxon>Chitinophaga</taxon>
    </lineage>
</organism>
<evidence type="ECO:0000313" key="8">
    <source>
        <dbReference type="Proteomes" id="UP000676386"/>
    </source>
</evidence>
<dbReference type="SUPFAM" id="SSF52833">
    <property type="entry name" value="Thioredoxin-like"/>
    <property type="match status" value="1"/>
</dbReference>
<dbReference type="CDD" id="cd02966">
    <property type="entry name" value="TlpA_like_family"/>
    <property type="match status" value="1"/>
</dbReference>
<dbReference type="EMBL" id="JAGTXB010000017">
    <property type="protein sequence ID" value="MBS0030820.1"/>
    <property type="molecule type" value="Genomic_DNA"/>
</dbReference>
<dbReference type="InterPro" id="IPR036249">
    <property type="entry name" value="Thioredoxin-like_sf"/>
</dbReference>
<feature type="signal peptide" evidence="5">
    <location>
        <begin position="1"/>
        <end position="22"/>
    </location>
</feature>
<evidence type="ECO:0000256" key="4">
    <source>
        <dbReference type="ARBA" id="ARBA00023284"/>
    </source>
</evidence>
<sequence>MKHFLQHTAGILFLLVSLSAAANDSVYIKFAFTAPLKSNGFSITVHDGILEHKINPDTLSWRGELFAPFGYIAIGYKTSDTSSIMRYAFFRKGSTEVHLSPLSDIKEYYTIDEKTSINTIPYKEMGGEMFQSFIKEKEEAFFAFYFRNKNIFGSNQDTLQKAFALGDSIGYKKIAFIRQYPDLYISFWTLLTESVHSIFLKPDSLMQLYKDVVSADYKDSKAAIHLHNIIQNKINVSSNGKFPDFSVTDINNNKIELSKLGGKYVLVQLWASWCSPCVQEMPGLKAINDKYNGADFTLISFSLDKDSSAFRKALEKHSMNWTQIFGDNRLGEALAFYPIPQLYLVDKTGHTIYNNTITRDVDFILLREILSERLGK</sequence>
<proteinExistence type="predicted"/>
<dbReference type="RefSeq" id="WP_211975957.1">
    <property type="nucleotide sequence ID" value="NZ_CBFHAM010000036.1"/>
</dbReference>
<protein>
    <submittedName>
        <fullName evidence="7">TlpA family protein disulfide reductase</fullName>
    </submittedName>
</protein>
<dbReference type="InterPro" id="IPR013766">
    <property type="entry name" value="Thioredoxin_domain"/>
</dbReference>
<keyword evidence="8" id="KW-1185">Reference proteome</keyword>
<evidence type="ECO:0000256" key="1">
    <source>
        <dbReference type="ARBA" id="ARBA00004196"/>
    </source>
</evidence>
<dbReference type="InterPro" id="IPR000866">
    <property type="entry name" value="AhpC/TSA"/>
</dbReference>
<accession>A0ABS5J6W7</accession>
<keyword evidence="3" id="KW-1015">Disulfide bond</keyword>